<feature type="domain" description="PAS" evidence="15">
    <location>
        <begin position="25"/>
        <end position="76"/>
    </location>
</feature>
<reference evidence="18" key="1">
    <citation type="journal article" date="2019" name="Int. J. Syst. Evol. Microbiol.">
        <title>The Global Catalogue of Microorganisms (GCM) 10K type strain sequencing project: providing services to taxonomists for standard genome sequencing and annotation.</title>
        <authorList>
            <consortium name="The Broad Institute Genomics Platform"/>
            <consortium name="The Broad Institute Genome Sequencing Center for Infectious Disease"/>
            <person name="Wu L."/>
            <person name="Ma J."/>
        </authorList>
    </citation>
    <scope>NUCLEOTIDE SEQUENCE [LARGE SCALE GENOMIC DNA]</scope>
    <source>
        <strain evidence="18">CECT 7698</strain>
    </source>
</reference>
<dbReference type="CDD" id="cd06225">
    <property type="entry name" value="HAMP"/>
    <property type="match status" value="1"/>
</dbReference>
<organism evidence="17 18">
    <name type="scientific">Litchfieldella rifensis</name>
    <dbReference type="NCBI Taxonomy" id="762643"/>
    <lineage>
        <taxon>Bacteria</taxon>
        <taxon>Pseudomonadati</taxon>
        <taxon>Pseudomonadota</taxon>
        <taxon>Gammaproteobacteria</taxon>
        <taxon>Oceanospirillales</taxon>
        <taxon>Halomonadaceae</taxon>
        <taxon>Litchfieldella</taxon>
    </lineage>
</organism>
<keyword evidence="8 13" id="KW-0472">Membrane</keyword>
<dbReference type="InterPro" id="IPR004090">
    <property type="entry name" value="Chemotax_Me-accpt_rcpt"/>
</dbReference>
<dbReference type="InterPro" id="IPR013655">
    <property type="entry name" value="PAS_fold_3"/>
</dbReference>
<dbReference type="Proteomes" id="UP001595579">
    <property type="component" value="Unassembled WGS sequence"/>
</dbReference>
<name>A0ABV7LSG3_9GAMM</name>
<keyword evidence="2" id="KW-1003">Cell membrane</keyword>
<dbReference type="Gene3D" id="3.30.450.20">
    <property type="entry name" value="PAS domain"/>
    <property type="match status" value="1"/>
</dbReference>
<dbReference type="InterPro" id="IPR000014">
    <property type="entry name" value="PAS"/>
</dbReference>
<evidence type="ECO:0000256" key="7">
    <source>
        <dbReference type="ARBA" id="ARBA00022989"/>
    </source>
</evidence>
<feature type="region of interest" description="Disordered" evidence="12">
    <location>
        <begin position="439"/>
        <end position="461"/>
    </location>
</feature>
<feature type="domain" description="HAMP" evidence="16">
    <location>
        <begin position="368"/>
        <end position="420"/>
    </location>
</feature>
<dbReference type="CDD" id="cd11386">
    <property type="entry name" value="MCP_signal"/>
    <property type="match status" value="1"/>
</dbReference>
<keyword evidence="3" id="KW-0488">Methylation</keyword>
<dbReference type="InterPro" id="IPR003660">
    <property type="entry name" value="HAMP_dom"/>
</dbReference>
<evidence type="ECO:0000256" key="6">
    <source>
        <dbReference type="ARBA" id="ARBA00022692"/>
    </source>
</evidence>
<dbReference type="NCBIfam" id="TIGR00229">
    <property type="entry name" value="sensory_box"/>
    <property type="match status" value="1"/>
</dbReference>
<dbReference type="Pfam" id="PF00015">
    <property type="entry name" value="MCPsignal"/>
    <property type="match status" value="1"/>
</dbReference>
<dbReference type="SMART" id="SM00283">
    <property type="entry name" value="MA"/>
    <property type="match status" value="1"/>
</dbReference>
<protein>
    <submittedName>
        <fullName evidence="17">Methyl-accepting chemotaxis protein</fullName>
    </submittedName>
</protein>
<keyword evidence="18" id="KW-1185">Reference proteome</keyword>
<evidence type="ECO:0000259" key="15">
    <source>
        <dbReference type="PROSITE" id="PS50112"/>
    </source>
</evidence>
<dbReference type="SUPFAM" id="SSF58104">
    <property type="entry name" value="Methyl-accepting chemotaxis protein (MCP) signaling domain"/>
    <property type="match status" value="1"/>
</dbReference>
<feature type="region of interest" description="Disordered" evidence="12">
    <location>
        <begin position="675"/>
        <end position="737"/>
    </location>
</feature>
<comment type="subcellular location">
    <subcellularLocation>
        <location evidence="1">Cell inner membrane</location>
        <topology evidence="1">Multi-pass membrane protein</topology>
    </subcellularLocation>
</comment>
<dbReference type="PROSITE" id="PS50111">
    <property type="entry name" value="CHEMOTAXIS_TRANSDUC_2"/>
    <property type="match status" value="1"/>
</dbReference>
<dbReference type="PRINTS" id="PR00260">
    <property type="entry name" value="CHEMTRNSDUCR"/>
</dbReference>
<evidence type="ECO:0000256" key="12">
    <source>
        <dbReference type="SAM" id="MobiDB-lite"/>
    </source>
</evidence>
<evidence type="ECO:0000313" key="17">
    <source>
        <dbReference type="EMBL" id="MFC3285444.1"/>
    </source>
</evidence>
<comment type="caution">
    <text evidence="17">The sequence shown here is derived from an EMBL/GenBank/DDBJ whole genome shotgun (WGS) entry which is preliminary data.</text>
</comment>
<feature type="domain" description="Methyl-accepting transducer" evidence="14">
    <location>
        <begin position="425"/>
        <end position="654"/>
    </location>
</feature>
<evidence type="ECO:0000259" key="14">
    <source>
        <dbReference type="PROSITE" id="PS50111"/>
    </source>
</evidence>
<dbReference type="Gene3D" id="1.10.287.950">
    <property type="entry name" value="Methyl-accepting chemotaxis protein"/>
    <property type="match status" value="1"/>
</dbReference>
<feature type="compositionally biased region" description="Polar residues" evidence="12">
    <location>
        <begin position="446"/>
        <end position="461"/>
    </location>
</feature>
<dbReference type="SMART" id="SM00091">
    <property type="entry name" value="PAS"/>
    <property type="match status" value="1"/>
</dbReference>
<evidence type="ECO:0000313" key="18">
    <source>
        <dbReference type="Proteomes" id="UP001595579"/>
    </source>
</evidence>
<comment type="similarity">
    <text evidence="10">Belongs to the methyl-accepting chemotaxis (MCP) protein family.</text>
</comment>
<evidence type="ECO:0000256" key="9">
    <source>
        <dbReference type="ARBA" id="ARBA00023224"/>
    </source>
</evidence>
<feature type="compositionally biased region" description="Basic and acidic residues" evidence="12">
    <location>
        <begin position="678"/>
        <end position="719"/>
    </location>
</feature>
<keyword evidence="5" id="KW-0997">Cell inner membrane</keyword>
<gene>
    <name evidence="17" type="ORF">ACFOEV_17735</name>
</gene>
<evidence type="ECO:0000256" key="13">
    <source>
        <dbReference type="SAM" id="Phobius"/>
    </source>
</evidence>
<dbReference type="InterPro" id="IPR035965">
    <property type="entry name" value="PAS-like_dom_sf"/>
</dbReference>
<dbReference type="Pfam" id="PF02203">
    <property type="entry name" value="TarH"/>
    <property type="match status" value="1"/>
</dbReference>
<dbReference type="SMART" id="SM00304">
    <property type="entry name" value="HAMP"/>
    <property type="match status" value="1"/>
</dbReference>
<evidence type="ECO:0000256" key="11">
    <source>
        <dbReference type="PROSITE-ProRule" id="PRU00284"/>
    </source>
</evidence>
<dbReference type="PANTHER" id="PTHR43531:SF14">
    <property type="entry name" value="METHYL-ACCEPTING CHEMOTAXIS PROTEIN I-RELATED"/>
    <property type="match status" value="1"/>
</dbReference>
<dbReference type="PROSITE" id="PS50885">
    <property type="entry name" value="HAMP"/>
    <property type="match status" value="1"/>
</dbReference>
<proteinExistence type="inferred from homology"/>
<keyword evidence="7 13" id="KW-1133">Transmembrane helix</keyword>
<keyword evidence="6 13" id="KW-0812">Transmembrane</keyword>
<feature type="transmembrane region" description="Helical" evidence="13">
    <location>
        <begin position="350"/>
        <end position="371"/>
    </location>
</feature>
<dbReference type="Pfam" id="PF08447">
    <property type="entry name" value="PAS_3"/>
    <property type="match status" value="1"/>
</dbReference>
<dbReference type="CDD" id="cd00130">
    <property type="entry name" value="PAS"/>
    <property type="match status" value="1"/>
</dbReference>
<keyword evidence="4" id="KW-0145">Chemotaxis</keyword>
<accession>A0ABV7LSG3</accession>
<dbReference type="RefSeq" id="WP_386776210.1">
    <property type="nucleotide sequence ID" value="NZ_JBHRUG010000031.1"/>
</dbReference>
<dbReference type="Pfam" id="PF00672">
    <property type="entry name" value="HAMP"/>
    <property type="match status" value="1"/>
</dbReference>
<evidence type="ECO:0000256" key="10">
    <source>
        <dbReference type="ARBA" id="ARBA00029447"/>
    </source>
</evidence>
<keyword evidence="9 11" id="KW-0807">Transducer</keyword>
<evidence type="ECO:0000256" key="2">
    <source>
        <dbReference type="ARBA" id="ARBA00022475"/>
    </source>
</evidence>
<evidence type="ECO:0000259" key="16">
    <source>
        <dbReference type="PROSITE" id="PS50885"/>
    </source>
</evidence>
<dbReference type="PROSITE" id="PS50112">
    <property type="entry name" value="PAS"/>
    <property type="match status" value="1"/>
</dbReference>
<feature type="transmembrane region" description="Helical" evidence="13">
    <location>
        <begin position="169"/>
        <end position="191"/>
    </location>
</feature>
<dbReference type="EMBL" id="JBHRUG010000031">
    <property type="protein sequence ID" value="MFC3285444.1"/>
    <property type="molecule type" value="Genomic_DNA"/>
</dbReference>
<evidence type="ECO:0000256" key="1">
    <source>
        <dbReference type="ARBA" id="ARBA00004429"/>
    </source>
</evidence>
<dbReference type="InterPro" id="IPR004089">
    <property type="entry name" value="MCPsignal_dom"/>
</dbReference>
<evidence type="ECO:0000256" key="5">
    <source>
        <dbReference type="ARBA" id="ARBA00022519"/>
    </source>
</evidence>
<dbReference type="InterPro" id="IPR003122">
    <property type="entry name" value="Tar_rcpt_lig-bd"/>
</dbReference>
<dbReference type="PANTHER" id="PTHR43531">
    <property type="entry name" value="PROTEIN ICFG"/>
    <property type="match status" value="1"/>
</dbReference>
<dbReference type="InterPro" id="IPR051310">
    <property type="entry name" value="MCP_chemotaxis"/>
</dbReference>
<evidence type="ECO:0000256" key="8">
    <source>
        <dbReference type="ARBA" id="ARBA00023136"/>
    </source>
</evidence>
<evidence type="ECO:0000256" key="3">
    <source>
        <dbReference type="ARBA" id="ARBA00022481"/>
    </source>
</evidence>
<sequence>MRNNQPVTHREYRLGDDDFLISRTDLKGRITYANPAFIEVSGFAHEELIGAPHNLVRHPDMPTEAFANLWQTLQAGETWNGLVKNRRKNGDHYWVNASVTPIVENDNVVGYASVRIKAEREAIEHAEQAYGMIREGRGKHLRLDRGRLQRRGLVGMLRRVNLRTMRARLTGMVAVSMLLLLASGGLGLYGLQASGERLQELNREGLEDVARLQRIDQLMTQGRQRLDRPVSNPMSADAEKVGEDVEQIVSSLEKTWAQFAAGTSNQTDAVESFSERLDHYIQAGLVTAVDSLASGDFYAAYVAHNEVLKAEGAELSESVNALVADKQADAQALAEEARVGQQQMLMAQGVLLALGLTILILLGGLTMRALLKPLRESLRFTLQIAAGNLAASMPAHRNDEAGRLMRALDVMRKSLGSIVSNVNGGVAVVTPAARDIANGNEDLSSRTEQQAASLQETASSMEQMTATVQQNADNARQASGLAVDNANRVRETGELMNQVVETMGRITESSRKMTDIIDVIDSIAFQTNILALNASVEAARAGEQGRGFAVVAGEVRNLAGRSSEAAKEIRALIDGSAKEIGGGAELVKRAETSIEDVVSATTRVNDIMGEITAASDEQSGGITQINQAIAQMDEVTQQNASRVQASARAAAELEAQIHMLANAIAAFRLQGSGMEGVGDGRREASRQATHDKQLESRPQRIAQDAKRIEAGEVQRHERSLSTTASRKTATADEWEEF</sequence>
<evidence type="ECO:0000256" key="4">
    <source>
        <dbReference type="ARBA" id="ARBA00022500"/>
    </source>
</evidence>
<dbReference type="SUPFAM" id="SSF55785">
    <property type="entry name" value="PYP-like sensor domain (PAS domain)"/>
    <property type="match status" value="1"/>
</dbReference>